<dbReference type="PANTHER" id="PTHR34980">
    <property type="entry name" value="INNER MEMBRANE PROTEIN-RELATED-RELATED"/>
    <property type="match status" value="1"/>
</dbReference>
<dbReference type="InterPro" id="IPR008523">
    <property type="entry name" value="DUF805"/>
</dbReference>
<dbReference type="PANTHER" id="PTHR34980:SF2">
    <property type="entry name" value="INNER MEMBRANE PROTEIN YHAH-RELATED"/>
    <property type="match status" value="1"/>
</dbReference>
<sequence>MSWYLKVLNQYFDFTGRARRKEYWMFTLFSLFISWALAVLDLIFQTYIFTIISSVYSLLVIIPTVAVLIRRLHDIGKSGWHIFLIFLPFIGWIWLLVLLCMEGETKPNKWGENPKGKGNDLLISQIGVE</sequence>
<protein>
    <submittedName>
        <fullName evidence="2">DUF805 domain-containing protein</fullName>
    </submittedName>
</protein>
<comment type="caution">
    <text evidence="2">The sequence shown here is derived from an EMBL/GenBank/DDBJ whole genome shotgun (WGS) entry which is preliminary data.</text>
</comment>
<keyword evidence="1" id="KW-0472">Membrane</keyword>
<organism evidence="2 3">
    <name type="scientific">Polaribacter ponticola</name>
    <dbReference type="NCBI Taxonomy" id="2978475"/>
    <lineage>
        <taxon>Bacteria</taxon>
        <taxon>Pseudomonadati</taxon>
        <taxon>Bacteroidota</taxon>
        <taxon>Flavobacteriia</taxon>
        <taxon>Flavobacteriales</taxon>
        <taxon>Flavobacteriaceae</taxon>
    </lineage>
</organism>
<evidence type="ECO:0000313" key="3">
    <source>
        <dbReference type="Proteomes" id="UP001151478"/>
    </source>
</evidence>
<evidence type="ECO:0000256" key="1">
    <source>
        <dbReference type="SAM" id="Phobius"/>
    </source>
</evidence>
<keyword evidence="3" id="KW-1185">Reference proteome</keyword>
<evidence type="ECO:0000313" key="2">
    <source>
        <dbReference type="EMBL" id="MDD7914050.1"/>
    </source>
</evidence>
<keyword evidence="1" id="KW-1133">Transmembrane helix</keyword>
<accession>A0ABT5S7H5</accession>
<gene>
    <name evidence="2" type="ORF">N5A56_006270</name>
</gene>
<dbReference type="Pfam" id="PF05656">
    <property type="entry name" value="DUF805"/>
    <property type="match status" value="1"/>
</dbReference>
<name>A0ABT5S7H5_9FLAO</name>
<proteinExistence type="predicted"/>
<feature type="transmembrane region" description="Helical" evidence="1">
    <location>
        <begin position="23"/>
        <end position="40"/>
    </location>
</feature>
<dbReference type="Proteomes" id="UP001151478">
    <property type="component" value="Unassembled WGS sequence"/>
</dbReference>
<reference evidence="2" key="1">
    <citation type="submission" date="2023-02" db="EMBL/GenBank/DDBJ databases">
        <title>Polaribacter ponticola sp. nov., isolated from seawater.</title>
        <authorList>
            <person name="Baek J.H."/>
            <person name="Kim J.M."/>
            <person name="Choi D.G."/>
            <person name="Jeon C.O."/>
        </authorList>
    </citation>
    <scope>NUCLEOTIDE SEQUENCE</scope>
    <source>
        <strain evidence="2">MSW5</strain>
    </source>
</reference>
<dbReference type="RefSeq" id="WP_265724722.1">
    <property type="nucleotide sequence ID" value="NZ_JAOSLC020000003.1"/>
</dbReference>
<dbReference type="EMBL" id="JAOSLC020000003">
    <property type="protein sequence ID" value="MDD7914050.1"/>
    <property type="molecule type" value="Genomic_DNA"/>
</dbReference>
<keyword evidence="1" id="KW-0812">Transmembrane</keyword>
<feature type="transmembrane region" description="Helical" evidence="1">
    <location>
        <begin position="46"/>
        <end position="68"/>
    </location>
</feature>
<feature type="transmembrane region" description="Helical" evidence="1">
    <location>
        <begin position="80"/>
        <end position="99"/>
    </location>
</feature>